<keyword evidence="4" id="KW-0539">Nucleus</keyword>
<feature type="compositionally biased region" description="Polar residues" evidence="5">
    <location>
        <begin position="437"/>
        <end position="454"/>
    </location>
</feature>
<comment type="caution">
    <text evidence="6">The sequence shown here is derived from an EMBL/GenBank/DDBJ whole genome shotgun (WGS) entry which is preliminary data.</text>
</comment>
<evidence type="ECO:0000256" key="3">
    <source>
        <dbReference type="ARBA" id="ARBA00022705"/>
    </source>
</evidence>
<feature type="compositionally biased region" description="Polar residues" evidence="5">
    <location>
        <begin position="260"/>
        <end position="284"/>
    </location>
</feature>
<feature type="compositionally biased region" description="Polar residues" evidence="5">
    <location>
        <begin position="324"/>
        <end position="336"/>
    </location>
</feature>
<dbReference type="PANTHER" id="PTHR17598:SF13">
    <property type="entry name" value="DNA POLYMERASE DELTA SUBUNIT 3"/>
    <property type="match status" value="1"/>
</dbReference>
<dbReference type="AlphaFoldDB" id="A0A9Q3J732"/>
<dbReference type="GO" id="GO:1904161">
    <property type="term" value="P:DNA synthesis involved in UV-damage excision repair"/>
    <property type="evidence" value="ECO:0007669"/>
    <property type="project" value="TreeGrafter"/>
</dbReference>
<name>A0A9Q3J732_9BASI</name>
<dbReference type="GO" id="GO:0003887">
    <property type="term" value="F:DNA-directed DNA polymerase activity"/>
    <property type="evidence" value="ECO:0007669"/>
    <property type="project" value="TreeGrafter"/>
</dbReference>
<feature type="compositionally biased region" description="Polar residues" evidence="5">
    <location>
        <begin position="214"/>
        <end position="226"/>
    </location>
</feature>
<comment type="subcellular location">
    <subcellularLocation>
        <location evidence="1">Nucleus</location>
    </subcellularLocation>
</comment>
<dbReference type="InterPro" id="IPR041913">
    <property type="entry name" value="POLD3_sf"/>
</dbReference>
<feature type="compositionally biased region" description="Basic and acidic residues" evidence="5">
    <location>
        <begin position="414"/>
        <end position="432"/>
    </location>
</feature>
<feature type="compositionally biased region" description="Basic and acidic residues" evidence="5">
    <location>
        <begin position="230"/>
        <end position="259"/>
    </location>
</feature>
<feature type="region of interest" description="Disordered" evidence="5">
    <location>
        <begin position="177"/>
        <end position="344"/>
    </location>
</feature>
<feature type="compositionally biased region" description="Basic and acidic residues" evidence="5">
    <location>
        <begin position="185"/>
        <end position="201"/>
    </location>
</feature>
<reference evidence="6" key="1">
    <citation type="submission" date="2021-03" db="EMBL/GenBank/DDBJ databases">
        <title>Draft genome sequence of rust myrtle Austropuccinia psidii MF-1, a brazilian biotype.</title>
        <authorList>
            <person name="Quecine M.C."/>
            <person name="Pachon D.M.R."/>
            <person name="Bonatelli M.L."/>
            <person name="Correr F.H."/>
            <person name="Franceschini L.M."/>
            <person name="Leite T.F."/>
            <person name="Margarido G.R.A."/>
            <person name="Almeida C.A."/>
            <person name="Ferrarezi J.A."/>
            <person name="Labate C.A."/>
        </authorList>
    </citation>
    <scope>NUCLEOTIDE SEQUENCE</scope>
    <source>
        <strain evidence="6">MF-1</strain>
    </source>
</reference>
<evidence type="ECO:0000313" key="6">
    <source>
        <dbReference type="EMBL" id="MBW0556614.1"/>
    </source>
</evidence>
<dbReference type="OrthoDB" id="514823at2759"/>
<dbReference type="Proteomes" id="UP000765509">
    <property type="component" value="Unassembled WGS sequence"/>
</dbReference>
<feature type="region of interest" description="Disordered" evidence="5">
    <location>
        <begin position="376"/>
        <end position="454"/>
    </location>
</feature>
<feature type="compositionally biased region" description="Basic and acidic residues" evidence="5">
    <location>
        <begin position="285"/>
        <end position="323"/>
    </location>
</feature>
<gene>
    <name evidence="6" type="ORF">O181_096329</name>
</gene>
<dbReference type="PANTHER" id="PTHR17598">
    <property type="entry name" value="DNA POLYMERASE DELTA SUBUNIT 3"/>
    <property type="match status" value="1"/>
</dbReference>
<dbReference type="GO" id="GO:0006297">
    <property type="term" value="P:nucleotide-excision repair, DNA gap filling"/>
    <property type="evidence" value="ECO:0007669"/>
    <property type="project" value="TreeGrafter"/>
</dbReference>
<evidence type="ECO:0000256" key="4">
    <source>
        <dbReference type="ARBA" id="ARBA00023242"/>
    </source>
</evidence>
<dbReference type="EMBL" id="AVOT02064128">
    <property type="protein sequence ID" value="MBW0556614.1"/>
    <property type="molecule type" value="Genomic_DNA"/>
</dbReference>
<evidence type="ECO:0000256" key="1">
    <source>
        <dbReference type="ARBA" id="ARBA00004123"/>
    </source>
</evidence>
<keyword evidence="3" id="KW-0235">DNA replication</keyword>
<dbReference type="Gene3D" id="3.90.1030.20">
    <property type="entry name" value="DNA polymerase delta, p66 (Cdc27) subunit, wHTH domain"/>
    <property type="match status" value="1"/>
</dbReference>
<sequence length="454" mass="52005">MMVIALRRVCGRCRLERSQQLDHPFPHRWRLQQRLLSISPSALFGFGIEMSINPDLIHNWLKQNIMLDQATITYRRLARHAGCDADQARKFLQEFSNSKDAKFLKVKTMYLVTFYDDLPIGDCSVSLRVERVAEEDLEDFKSRFPSVSGIQIYSIQATQAPDPNFLAAQRELIELKHNSQLKSDSNSKESVRLSPSSEKKTTTSSPRRSILKQPASNSKKAVSSQALPHCDLKGKELSPDKDSIKSLETQKDEPDKLDKTNFQISKLPNNSQETSPHRSSSNTKNKVEKEPQGRPHQDEIKKRKDLSSKANKPSKDEDIKLNDKPSTASAITTAVESSVVPRKRVSKTRIIKKTKIVRVKDKKGYRVNREEIEEIEETYTDWEDSEVENSNVSSPSKKKRQKKEEISTKLQSTETKDDQKMKNFDKEKETNNKSKQKANLTTQSNFANYFKKSN</sequence>
<dbReference type="GO" id="GO:0006271">
    <property type="term" value="P:DNA strand elongation involved in DNA replication"/>
    <property type="evidence" value="ECO:0007669"/>
    <property type="project" value="TreeGrafter"/>
</dbReference>
<dbReference type="InterPro" id="IPR019038">
    <property type="entry name" value="POLD3"/>
</dbReference>
<dbReference type="GO" id="GO:0043625">
    <property type="term" value="C:delta DNA polymerase complex"/>
    <property type="evidence" value="ECO:0007669"/>
    <property type="project" value="InterPro"/>
</dbReference>
<proteinExistence type="predicted"/>
<evidence type="ECO:0000313" key="7">
    <source>
        <dbReference type="Proteomes" id="UP000765509"/>
    </source>
</evidence>
<evidence type="ECO:0000256" key="5">
    <source>
        <dbReference type="SAM" id="MobiDB-lite"/>
    </source>
</evidence>
<keyword evidence="7" id="KW-1185">Reference proteome</keyword>
<accession>A0A9Q3J732</accession>
<feature type="compositionally biased region" description="Acidic residues" evidence="5">
    <location>
        <begin position="376"/>
        <end position="387"/>
    </location>
</feature>
<protein>
    <recommendedName>
        <fullName evidence="2">DNA polymerase delta subunit 3</fullName>
    </recommendedName>
</protein>
<organism evidence="6 7">
    <name type="scientific">Austropuccinia psidii MF-1</name>
    <dbReference type="NCBI Taxonomy" id="1389203"/>
    <lineage>
        <taxon>Eukaryota</taxon>
        <taxon>Fungi</taxon>
        <taxon>Dikarya</taxon>
        <taxon>Basidiomycota</taxon>
        <taxon>Pucciniomycotina</taxon>
        <taxon>Pucciniomycetes</taxon>
        <taxon>Pucciniales</taxon>
        <taxon>Sphaerophragmiaceae</taxon>
        <taxon>Austropuccinia</taxon>
    </lineage>
</organism>
<evidence type="ECO:0000256" key="2">
    <source>
        <dbReference type="ARBA" id="ARBA00017589"/>
    </source>
</evidence>